<evidence type="ECO:0000313" key="3">
    <source>
        <dbReference type="Proteomes" id="UP000321944"/>
    </source>
</evidence>
<organism evidence="2 3">
    <name type="scientific">Leptotrichia wadei</name>
    <dbReference type="NCBI Taxonomy" id="157687"/>
    <lineage>
        <taxon>Bacteria</taxon>
        <taxon>Fusobacteriati</taxon>
        <taxon>Fusobacteriota</taxon>
        <taxon>Fusobacteriia</taxon>
        <taxon>Fusobacteriales</taxon>
        <taxon>Leptotrichiaceae</taxon>
        <taxon>Leptotrichia</taxon>
    </lineage>
</organism>
<reference evidence="2 3" key="1">
    <citation type="submission" date="2019-07" db="EMBL/GenBank/DDBJ databases">
        <title>Complete Genome Sequence of Leptotrichia wadei Strain JMUB3936.</title>
        <authorList>
            <person name="Watanabe S."/>
            <person name="Cui L."/>
        </authorList>
    </citation>
    <scope>NUCLEOTIDE SEQUENCE [LARGE SCALE GENOMIC DNA]</scope>
    <source>
        <strain evidence="2 3">JMUB3936</strain>
    </source>
</reference>
<protein>
    <submittedName>
        <fullName evidence="2">Uncharacterized protein</fullName>
    </submittedName>
</protein>
<accession>A0A510KR62</accession>
<dbReference type="AlphaFoldDB" id="A0A510KR62"/>
<proteinExistence type="predicted"/>
<sequence>MRKKYIILLIILFQSIVYCNSNKLINLGLHSMKKDESAIGAEIMGGFDYVLNNDNFNTYVMYFKVYENPENSYGVEYIKNYDNKDEVLKFFLSKKIEEYYSREYIPLKNGEKFLYGKLVWDNLKFKNSTKLELYYINKDNIEIKKVYFFDKITPSSLYNKFDYFEEEGYYPISTINEEFTIFTENKIIHKKSPYLLSYEKKFVEKIFELFKDEIPKEYFEYREKGEFVTQFEKEQDKNNEKRKKLETKIENIQIN</sequence>
<gene>
    <name evidence="2" type="ORF">JMUB3936_0020</name>
</gene>
<evidence type="ECO:0000256" key="1">
    <source>
        <dbReference type="SAM" id="Coils"/>
    </source>
</evidence>
<keyword evidence="1" id="KW-0175">Coiled coil</keyword>
<name>A0A510KR62_9FUSO</name>
<feature type="coiled-coil region" evidence="1">
    <location>
        <begin position="228"/>
        <end position="255"/>
    </location>
</feature>
<dbReference type="EMBL" id="AP019841">
    <property type="protein sequence ID" value="BBM53757.1"/>
    <property type="molecule type" value="Genomic_DNA"/>
</dbReference>
<dbReference type="OrthoDB" id="81021at2"/>
<evidence type="ECO:0000313" key="2">
    <source>
        <dbReference type="EMBL" id="BBM53757.1"/>
    </source>
</evidence>
<dbReference type="RefSeq" id="WP_147002660.1">
    <property type="nucleotide sequence ID" value="NZ_AP019841.1"/>
</dbReference>
<dbReference type="Proteomes" id="UP000321944">
    <property type="component" value="Chromosome"/>
</dbReference>